<evidence type="ECO:0000313" key="2">
    <source>
        <dbReference type="Proteomes" id="UP001271007"/>
    </source>
</evidence>
<proteinExistence type="predicted"/>
<evidence type="ECO:0000313" key="1">
    <source>
        <dbReference type="EMBL" id="KAK3053566.1"/>
    </source>
</evidence>
<sequence>MSATRETGRVSPGKGCIMVFKVDESVPADSVDYHWSKTTYDGAPDSLVPEIPAHWHKHHDEYMQVSKGRIDFMLDGKAVTATPNDPILFIPRRHTHSFKFCKGEPTVLKEKTNPSGDFKEKFFKDLFDGSEASFTSAMRAGYRGDMIVALPGEISLLDRAFTNAMGAFIAWLFPQKHNNGMKAS</sequence>
<dbReference type="InterPro" id="IPR011051">
    <property type="entry name" value="RmlC_Cupin_sf"/>
</dbReference>
<dbReference type="InterPro" id="IPR014710">
    <property type="entry name" value="RmlC-like_jellyroll"/>
</dbReference>
<accession>A0AAJ0DNG8</accession>
<dbReference type="EMBL" id="JAWDJX010000015">
    <property type="protein sequence ID" value="KAK3053566.1"/>
    <property type="molecule type" value="Genomic_DNA"/>
</dbReference>
<dbReference type="Gene3D" id="2.60.120.10">
    <property type="entry name" value="Jelly Rolls"/>
    <property type="match status" value="1"/>
</dbReference>
<reference evidence="1" key="1">
    <citation type="submission" date="2023-04" db="EMBL/GenBank/DDBJ databases">
        <title>Black Yeasts Isolated from many extreme environments.</title>
        <authorList>
            <person name="Coleine C."/>
            <person name="Stajich J.E."/>
            <person name="Selbmann L."/>
        </authorList>
    </citation>
    <scope>NUCLEOTIDE SEQUENCE</scope>
    <source>
        <strain evidence="1">CCFEE 5312</strain>
    </source>
</reference>
<dbReference type="AlphaFoldDB" id="A0AAJ0DNG8"/>
<protein>
    <submittedName>
        <fullName evidence="1">Uncharacterized protein</fullName>
    </submittedName>
</protein>
<dbReference type="Proteomes" id="UP001271007">
    <property type="component" value="Unassembled WGS sequence"/>
</dbReference>
<name>A0AAJ0DNG8_9PEZI</name>
<dbReference type="SUPFAM" id="SSF51182">
    <property type="entry name" value="RmlC-like cupins"/>
    <property type="match status" value="1"/>
</dbReference>
<comment type="caution">
    <text evidence="1">The sequence shown here is derived from an EMBL/GenBank/DDBJ whole genome shotgun (WGS) entry which is preliminary data.</text>
</comment>
<keyword evidence="2" id="KW-1185">Reference proteome</keyword>
<organism evidence="1 2">
    <name type="scientific">Extremus antarcticus</name>
    <dbReference type="NCBI Taxonomy" id="702011"/>
    <lineage>
        <taxon>Eukaryota</taxon>
        <taxon>Fungi</taxon>
        <taxon>Dikarya</taxon>
        <taxon>Ascomycota</taxon>
        <taxon>Pezizomycotina</taxon>
        <taxon>Dothideomycetes</taxon>
        <taxon>Dothideomycetidae</taxon>
        <taxon>Mycosphaerellales</taxon>
        <taxon>Extremaceae</taxon>
        <taxon>Extremus</taxon>
    </lineage>
</organism>
<gene>
    <name evidence="1" type="ORF">LTR09_005310</name>
</gene>